<dbReference type="AlphaFoldDB" id="A0A6B0Y1W7"/>
<sequence>MSESRSHKATANRLAALYNTEYNRGQGADIKAEGITIEVETPETVADAGRQLSGHRGQVYVAGTNQKAVEQALDRYEDSTIGVMDNQGKIVKPSTR</sequence>
<organism evidence="1">
    <name type="scientific">Boseongicola sp. SB0664_bin_43</name>
    <dbReference type="NCBI Taxonomy" id="2604844"/>
    <lineage>
        <taxon>Bacteria</taxon>
        <taxon>Pseudomonadati</taxon>
        <taxon>Pseudomonadota</taxon>
        <taxon>Alphaproteobacteria</taxon>
        <taxon>Rhodobacterales</taxon>
        <taxon>Paracoccaceae</taxon>
        <taxon>Boseongicola</taxon>
    </lineage>
</organism>
<proteinExistence type="predicted"/>
<gene>
    <name evidence="1" type="ORF">F4Y60_07650</name>
</gene>
<accession>A0A6B0Y1W7</accession>
<protein>
    <submittedName>
        <fullName evidence="1">Uncharacterized protein</fullName>
    </submittedName>
</protein>
<evidence type="ECO:0000313" key="1">
    <source>
        <dbReference type="EMBL" id="MXY33952.1"/>
    </source>
</evidence>
<name>A0A6B0Y1W7_9RHOB</name>
<reference evidence="1" key="1">
    <citation type="submission" date="2019-09" db="EMBL/GenBank/DDBJ databases">
        <title>Characterisation of the sponge microbiome using genome-centric metagenomics.</title>
        <authorList>
            <person name="Engelberts J.P."/>
            <person name="Robbins S.J."/>
            <person name="De Goeij J.M."/>
            <person name="Aranda M."/>
            <person name="Bell S.C."/>
            <person name="Webster N.S."/>
        </authorList>
    </citation>
    <scope>NUCLEOTIDE SEQUENCE</scope>
    <source>
        <strain evidence="1">SB0664_bin_43</strain>
    </source>
</reference>
<dbReference type="EMBL" id="VXRY01000303">
    <property type="protein sequence ID" value="MXY33952.1"/>
    <property type="molecule type" value="Genomic_DNA"/>
</dbReference>
<comment type="caution">
    <text evidence="1">The sequence shown here is derived from an EMBL/GenBank/DDBJ whole genome shotgun (WGS) entry which is preliminary data.</text>
</comment>